<dbReference type="OrthoDB" id="10006946at2759"/>
<dbReference type="InterPro" id="IPR013121">
    <property type="entry name" value="Fe_red_NAD-bd_6"/>
</dbReference>
<evidence type="ECO:0000256" key="3">
    <source>
        <dbReference type="ARBA" id="ARBA00022982"/>
    </source>
</evidence>
<dbReference type="RefSeq" id="XP_016597730.1">
    <property type="nucleotide sequence ID" value="XM_016742215.1"/>
</dbReference>
<evidence type="ECO:0000256" key="1">
    <source>
        <dbReference type="ARBA" id="ARBA00006278"/>
    </source>
</evidence>
<dbReference type="Proteomes" id="UP000030143">
    <property type="component" value="Unassembled WGS sequence"/>
</dbReference>
<gene>
    <name evidence="6" type="ORF">PEX2_049400</name>
</gene>
<feature type="domain" description="FAD-binding FR-type" evidence="5">
    <location>
        <begin position="1"/>
        <end position="112"/>
    </location>
</feature>
<dbReference type="GO" id="GO:0000293">
    <property type="term" value="F:ferric-chelate reductase activity"/>
    <property type="evidence" value="ECO:0007669"/>
    <property type="project" value="TreeGrafter"/>
</dbReference>
<evidence type="ECO:0000313" key="6">
    <source>
        <dbReference type="EMBL" id="KGO55650.1"/>
    </source>
</evidence>
<dbReference type="PhylomeDB" id="A0A0A2J971"/>
<dbReference type="InterPro" id="IPR017927">
    <property type="entry name" value="FAD-bd_FR_type"/>
</dbReference>
<dbReference type="Pfam" id="PF08030">
    <property type="entry name" value="NAD_binding_6"/>
    <property type="match status" value="1"/>
</dbReference>
<dbReference type="GeneID" id="27677634"/>
<dbReference type="STRING" id="27334.A0A0A2J971"/>
<evidence type="ECO:0000256" key="4">
    <source>
        <dbReference type="ARBA" id="ARBA00023002"/>
    </source>
</evidence>
<sequence>MDTIIEPATIMQVPHTDLLKVQIPIPTSKLRRFQGKPGHHVYLNIPSGAGSSRIDGLLSNPFTVAEVSTTEITLVLRARQGPLTQTLRTHAEQFGTKFPISIEGPYGPSAQVIDQALKMDRIHLVAGGIGASFIIPVYRALLEQLGAEAGGPERLHFTWALKSTAEASWATDSEEQLFTQSPNVHIYVTGHHSQRQSFGGDRSTESIEMGELQLPHELVGGIKPHIGRPDLQVLVSQTFSYHAEESVAVLFCGPHDMARQLRAHVGKWVDKGRYVSWHEESFGW</sequence>
<dbReference type="GO" id="GO:0015677">
    <property type="term" value="P:copper ion import"/>
    <property type="evidence" value="ECO:0007669"/>
    <property type="project" value="TreeGrafter"/>
</dbReference>
<dbReference type="GO" id="GO:0005886">
    <property type="term" value="C:plasma membrane"/>
    <property type="evidence" value="ECO:0007669"/>
    <property type="project" value="TreeGrafter"/>
</dbReference>
<keyword evidence="2" id="KW-0813">Transport</keyword>
<dbReference type="HOGENOM" id="CLU_010365_3_0_1"/>
<dbReference type="PROSITE" id="PS51384">
    <property type="entry name" value="FAD_FR"/>
    <property type="match status" value="1"/>
</dbReference>
<dbReference type="InterPro" id="IPR051410">
    <property type="entry name" value="Ferric/Cupric_Reductase"/>
</dbReference>
<evidence type="ECO:0000259" key="5">
    <source>
        <dbReference type="PROSITE" id="PS51384"/>
    </source>
</evidence>
<accession>A0A0A2J971</accession>
<dbReference type="Pfam" id="PF08022">
    <property type="entry name" value="FAD_binding_8"/>
    <property type="match status" value="1"/>
</dbReference>
<evidence type="ECO:0000313" key="7">
    <source>
        <dbReference type="Proteomes" id="UP000030143"/>
    </source>
</evidence>
<keyword evidence="4" id="KW-0560">Oxidoreductase</keyword>
<dbReference type="InterPro" id="IPR013112">
    <property type="entry name" value="FAD-bd_8"/>
</dbReference>
<keyword evidence="7" id="KW-1185">Reference proteome</keyword>
<comment type="caution">
    <text evidence="6">The sequence shown here is derived from an EMBL/GenBank/DDBJ whole genome shotgun (WGS) entry which is preliminary data.</text>
</comment>
<dbReference type="EMBL" id="JQFZ01000189">
    <property type="protein sequence ID" value="KGO55650.1"/>
    <property type="molecule type" value="Genomic_DNA"/>
</dbReference>
<dbReference type="GO" id="GO:0006879">
    <property type="term" value="P:intracellular iron ion homeostasis"/>
    <property type="evidence" value="ECO:0007669"/>
    <property type="project" value="TreeGrafter"/>
</dbReference>
<dbReference type="InterPro" id="IPR039261">
    <property type="entry name" value="FNR_nucleotide-bd"/>
</dbReference>
<name>A0A0A2J971_PENEN</name>
<dbReference type="SUPFAM" id="SSF52343">
    <property type="entry name" value="Ferredoxin reductase-like, C-terminal NADP-linked domain"/>
    <property type="match status" value="1"/>
</dbReference>
<reference evidence="6 7" key="1">
    <citation type="journal article" date="2015" name="Mol. Plant Microbe Interact.">
        <title>Genome, transcriptome, and functional analyses of Penicillium expansum provide new insights into secondary metabolism and pathogenicity.</title>
        <authorList>
            <person name="Ballester A.R."/>
            <person name="Marcet-Houben M."/>
            <person name="Levin E."/>
            <person name="Sela N."/>
            <person name="Selma-Lazaro C."/>
            <person name="Carmona L."/>
            <person name="Wisniewski M."/>
            <person name="Droby S."/>
            <person name="Gonzalez-Candelas L."/>
            <person name="Gabaldon T."/>
        </authorList>
    </citation>
    <scope>NUCLEOTIDE SEQUENCE [LARGE SCALE GENOMIC DNA]</scope>
    <source>
        <strain evidence="6 7">MD-8</strain>
    </source>
</reference>
<evidence type="ECO:0000256" key="2">
    <source>
        <dbReference type="ARBA" id="ARBA00022448"/>
    </source>
</evidence>
<dbReference type="Gene3D" id="3.40.50.80">
    <property type="entry name" value="Nucleotide-binding domain of ferredoxin-NADP reductase (FNR) module"/>
    <property type="match status" value="1"/>
</dbReference>
<dbReference type="GO" id="GO:0006826">
    <property type="term" value="P:iron ion transport"/>
    <property type="evidence" value="ECO:0007669"/>
    <property type="project" value="TreeGrafter"/>
</dbReference>
<dbReference type="AlphaFoldDB" id="A0A0A2J971"/>
<keyword evidence="3" id="KW-0249">Electron transport</keyword>
<dbReference type="PANTHER" id="PTHR32361">
    <property type="entry name" value="FERRIC/CUPRIC REDUCTASE TRANSMEMBRANE COMPONENT"/>
    <property type="match status" value="1"/>
</dbReference>
<proteinExistence type="inferred from homology"/>
<protein>
    <submittedName>
        <fullName evidence="6">FAD-binding 8</fullName>
    </submittedName>
</protein>
<organism evidence="6 7">
    <name type="scientific">Penicillium expansum</name>
    <name type="common">Blue mold rot fungus</name>
    <dbReference type="NCBI Taxonomy" id="27334"/>
    <lineage>
        <taxon>Eukaryota</taxon>
        <taxon>Fungi</taxon>
        <taxon>Dikarya</taxon>
        <taxon>Ascomycota</taxon>
        <taxon>Pezizomycotina</taxon>
        <taxon>Eurotiomycetes</taxon>
        <taxon>Eurotiomycetidae</taxon>
        <taxon>Eurotiales</taxon>
        <taxon>Aspergillaceae</taxon>
        <taxon>Penicillium</taxon>
    </lineage>
</organism>
<dbReference type="PANTHER" id="PTHR32361:SF9">
    <property type="entry name" value="FERRIC REDUCTASE TRANSMEMBRANE COMPONENT 3-RELATED"/>
    <property type="match status" value="1"/>
</dbReference>
<comment type="similarity">
    <text evidence="1">Belongs to the ferric reductase (FRE) family.</text>
</comment>
<dbReference type="CDD" id="cd06186">
    <property type="entry name" value="NOX_Duox_like_FAD_NADP"/>
    <property type="match status" value="1"/>
</dbReference>
<dbReference type="VEuPathDB" id="FungiDB:PEXP_100150"/>